<keyword evidence="3" id="KW-1185">Reference proteome</keyword>
<evidence type="ECO:0000313" key="3">
    <source>
        <dbReference type="Proteomes" id="UP000029734"/>
    </source>
</evidence>
<dbReference type="eggNOG" id="COG0346">
    <property type="taxonomic scope" value="Bacteria"/>
</dbReference>
<reference evidence="2 3" key="1">
    <citation type="submission" date="2014-08" db="EMBL/GenBank/DDBJ databases">
        <authorList>
            <person name="den Bakker H.C."/>
        </authorList>
    </citation>
    <scope>NUCLEOTIDE SEQUENCE [LARGE SCALE GENOMIC DNA]</scope>
    <source>
        <strain evidence="2 3">DSM 18334</strain>
    </source>
</reference>
<dbReference type="CDD" id="cd06587">
    <property type="entry name" value="VOC"/>
    <property type="match status" value="1"/>
</dbReference>
<gene>
    <name evidence="2" type="ORF">PWYN_18960</name>
</gene>
<dbReference type="STRING" id="268407.PWYN_18960"/>
<dbReference type="Pfam" id="PF00903">
    <property type="entry name" value="Glyoxalase"/>
    <property type="match status" value="1"/>
</dbReference>
<evidence type="ECO:0000313" key="2">
    <source>
        <dbReference type="EMBL" id="KGE16776.1"/>
    </source>
</evidence>
<dbReference type="AlphaFoldDB" id="A0A098M411"/>
<comment type="caution">
    <text evidence="2">The sequence shown here is derived from an EMBL/GenBank/DDBJ whole genome shotgun (WGS) entry which is preliminary data.</text>
</comment>
<dbReference type="InterPro" id="IPR037523">
    <property type="entry name" value="VOC_core"/>
</dbReference>
<evidence type="ECO:0000259" key="1">
    <source>
        <dbReference type="PROSITE" id="PS51819"/>
    </source>
</evidence>
<dbReference type="Proteomes" id="UP000029734">
    <property type="component" value="Unassembled WGS sequence"/>
</dbReference>
<name>A0A098M411_9BACL</name>
<dbReference type="SUPFAM" id="SSF54593">
    <property type="entry name" value="Glyoxalase/Bleomycin resistance protein/Dihydroxybiphenyl dioxygenase"/>
    <property type="match status" value="1"/>
</dbReference>
<dbReference type="InterPro" id="IPR029068">
    <property type="entry name" value="Glyas_Bleomycin-R_OHBP_Dase"/>
</dbReference>
<dbReference type="PROSITE" id="PS51819">
    <property type="entry name" value="VOC"/>
    <property type="match status" value="1"/>
</dbReference>
<protein>
    <recommendedName>
        <fullName evidence="1">VOC domain-containing protein</fullName>
    </recommendedName>
</protein>
<sequence>MLRVATVEIPVTDLDESISWYSKYLGTTILTKTNHTAMLTCSTTNSPGNPTLYLVETSDNERLSFRSSHTGITHSVIDFYVPDLESFHAFLAENGVQVSPLHLFPDTKGLGGFGFSDSSGNSFGATNIVHS</sequence>
<organism evidence="2 3">
    <name type="scientific">Paenibacillus wynnii</name>
    <dbReference type="NCBI Taxonomy" id="268407"/>
    <lineage>
        <taxon>Bacteria</taxon>
        <taxon>Bacillati</taxon>
        <taxon>Bacillota</taxon>
        <taxon>Bacilli</taxon>
        <taxon>Bacillales</taxon>
        <taxon>Paenibacillaceae</taxon>
        <taxon>Paenibacillus</taxon>
    </lineage>
</organism>
<dbReference type="InterPro" id="IPR004360">
    <property type="entry name" value="Glyas_Fos-R_dOase_dom"/>
</dbReference>
<proteinExistence type="predicted"/>
<reference evidence="2 3" key="2">
    <citation type="submission" date="2014-10" db="EMBL/GenBank/DDBJ databases">
        <title>Comparative genomics of the Paenibacillus odorifer group.</title>
        <authorList>
            <person name="Tsai Y.-C."/>
            <person name="Martin N."/>
            <person name="Korlach J."/>
            <person name="Wiedmann M."/>
        </authorList>
    </citation>
    <scope>NUCLEOTIDE SEQUENCE [LARGE SCALE GENOMIC DNA]</scope>
    <source>
        <strain evidence="2 3">DSM 18334</strain>
    </source>
</reference>
<dbReference type="EMBL" id="JQCR01000003">
    <property type="protein sequence ID" value="KGE16776.1"/>
    <property type="molecule type" value="Genomic_DNA"/>
</dbReference>
<feature type="domain" description="VOC" evidence="1">
    <location>
        <begin position="3"/>
        <end position="128"/>
    </location>
</feature>
<dbReference type="Gene3D" id="3.10.180.10">
    <property type="entry name" value="2,3-Dihydroxybiphenyl 1,2-Dioxygenase, domain 1"/>
    <property type="match status" value="1"/>
</dbReference>
<accession>A0A098M411</accession>